<dbReference type="InterPro" id="IPR008733">
    <property type="entry name" value="PEX11"/>
</dbReference>
<keyword evidence="1" id="KW-0962">Peroxisome biogenesis</keyword>
<evidence type="ECO:0000313" key="6">
    <source>
        <dbReference type="Proteomes" id="UP000094112"/>
    </source>
</evidence>
<dbReference type="GO" id="GO:0001579">
    <property type="term" value="P:medium-chain fatty acid transport"/>
    <property type="evidence" value="ECO:0007669"/>
    <property type="project" value="EnsemblFungi"/>
</dbReference>
<gene>
    <name evidence="5" type="ORF">WICANDRAFT_27583</name>
</gene>
<dbReference type="PANTHER" id="PTHR12652:SF50">
    <property type="entry name" value="PEROXIN 11"/>
    <property type="match status" value="1"/>
</dbReference>
<dbReference type="PANTHER" id="PTHR12652">
    <property type="entry name" value="PEROXISOMAL BIOGENESIS FACTOR 11"/>
    <property type="match status" value="1"/>
</dbReference>
<keyword evidence="3" id="KW-0576">Peroxisome</keyword>
<evidence type="ECO:0000256" key="1">
    <source>
        <dbReference type="ARBA" id="ARBA00022593"/>
    </source>
</evidence>
<protein>
    <recommendedName>
        <fullName evidence="7">Peroxisomal membrane protein PMP27</fullName>
    </recommendedName>
</protein>
<comment type="subcellular location">
    <subcellularLocation>
        <location evidence="4">Peroxisome membrane</location>
    </subcellularLocation>
</comment>
<dbReference type="GO" id="GO:0005783">
    <property type="term" value="C:endoplasmic reticulum"/>
    <property type="evidence" value="ECO:0007669"/>
    <property type="project" value="EnsemblFungi"/>
</dbReference>
<dbReference type="GO" id="GO:0044375">
    <property type="term" value="P:regulation of peroxisome size"/>
    <property type="evidence" value="ECO:0007669"/>
    <property type="project" value="EnsemblFungi"/>
</dbReference>
<proteinExistence type="predicted"/>
<dbReference type="Pfam" id="PF05648">
    <property type="entry name" value="PEX11"/>
    <property type="match status" value="1"/>
</dbReference>
<dbReference type="OrthoDB" id="411017at2759"/>
<evidence type="ECO:0008006" key="7">
    <source>
        <dbReference type="Google" id="ProtNLM"/>
    </source>
</evidence>
<evidence type="ECO:0000256" key="4">
    <source>
        <dbReference type="ARBA" id="ARBA00046271"/>
    </source>
</evidence>
<name>A0A1E3PAE5_WICAA</name>
<sequence length="231" mass="26245">MVVDTLVYHPTLKKLIKYLDTTAGREKSFRLVQYLVRFLSYYAAQKGALDLAKLFKALQNQSTFIRKGLRFLKPLNHIQDAAKAFDNKLSDPIIRATVVLKNLAYVGYLSLDSVAWLKLLGLVSNKSFAKAPKYANWFWFIGLVSGLTNDLRKISITTSKLQSLDEKDAEKSKAIELEKFKATKRLVWDSFDFFIVLNNLKFLNYDEGSIGLAGTITSLFGVQDIWSNTKI</sequence>
<dbReference type="GO" id="GO:0016559">
    <property type="term" value="P:peroxisome fission"/>
    <property type="evidence" value="ECO:0007669"/>
    <property type="project" value="EnsemblFungi"/>
</dbReference>
<reference evidence="5 6" key="1">
    <citation type="journal article" date="2016" name="Proc. Natl. Acad. Sci. U.S.A.">
        <title>Comparative genomics of biotechnologically important yeasts.</title>
        <authorList>
            <person name="Riley R."/>
            <person name="Haridas S."/>
            <person name="Wolfe K.H."/>
            <person name="Lopes M.R."/>
            <person name="Hittinger C.T."/>
            <person name="Goeker M."/>
            <person name="Salamov A.A."/>
            <person name="Wisecaver J.H."/>
            <person name="Long T.M."/>
            <person name="Calvey C.H."/>
            <person name="Aerts A.L."/>
            <person name="Barry K.W."/>
            <person name="Choi C."/>
            <person name="Clum A."/>
            <person name="Coughlan A.Y."/>
            <person name="Deshpande S."/>
            <person name="Douglass A.P."/>
            <person name="Hanson S.J."/>
            <person name="Klenk H.-P."/>
            <person name="LaButti K.M."/>
            <person name="Lapidus A."/>
            <person name="Lindquist E.A."/>
            <person name="Lipzen A.M."/>
            <person name="Meier-Kolthoff J.P."/>
            <person name="Ohm R.A."/>
            <person name="Otillar R.P."/>
            <person name="Pangilinan J.L."/>
            <person name="Peng Y."/>
            <person name="Rokas A."/>
            <person name="Rosa C.A."/>
            <person name="Scheuner C."/>
            <person name="Sibirny A.A."/>
            <person name="Slot J.C."/>
            <person name="Stielow J.B."/>
            <person name="Sun H."/>
            <person name="Kurtzman C.P."/>
            <person name="Blackwell M."/>
            <person name="Grigoriev I.V."/>
            <person name="Jeffries T.W."/>
        </authorList>
    </citation>
    <scope>NUCLEOTIDE SEQUENCE [LARGE SCALE GENOMIC DNA]</scope>
    <source>
        <strain evidence="6">ATCC 58044 / CBS 1984 / NCYC 433 / NRRL Y-366-8</strain>
    </source>
</reference>
<dbReference type="RefSeq" id="XP_019041593.1">
    <property type="nucleotide sequence ID" value="XM_019181389.1"/>
</dbReference>
<dbReference type="GeneID" id="30198635"/>
<keyword evidence="2" id="KW-0472">Membrane</keyword>
<dbReference type="AlphaFoldDB" id="A0A1E3PAE5"/>
<dbReference type="STRING" id="683960.A0A1E3PAE5"/>
<evidence type="ECO:0000256" key="2">
    <source>
        <dbReference type="ARBA" id="ARBA00023136"/>
    </source>
</evidence>
<keyword evidence="6" id="KW-1185">Reference proteome</keyword>
<evidence type="ECO:0000256" key="3">
    <source>
        <dbReference type="ARBA" id="ARBA00023140"/>
    </source>
</evidence>
<dbReference type="GO" id="GO:1990429">
    <property type="term" value="C:peroxisomal importomer complex"/>
    <property type="evidence" value="ECO:0007669"/>
    <property type="project" value="EnsemblFungi"/>
</dbReference>
<dbReference type="Proteomes" id="UP000094112">
    <property type="component" value="Unassembled WGS sequence"/>
</dbReference>
<dbReference type="GO" id="GO:0005778">
    <property type="term" value="C:peroxisomal membrane"/>
    <property type="evidence" value="ECO:0007669"/>
    <property type="project" value="UniProtKB-SubCell"/>
</dbReference>
<dbReference type="EMBL" id="KV454208">
    <property type="protein sequence ID" value="ODQ62386.1"/>
    <property type="molecule type" value="Genomic_DNA"/>
</dbReference>
<accession>A0A1E3PAE5</accession>
<organism evidence="5 6">
    <name type="scientific">Wickerhamomyces anomalus (strain ATCC 58044 / CBS 1984 / NCYC 433 / NRRL Y-366-8)</name>
    <name type="common">Yeast</name>
    <name type="synonym">Hansenula anomala</name>
    <dbReference type="NCBI Taxonomy" id="683960"/>
    <lineage>
        <taxon>Eukaryota</taxon>
        <taxon>Fungi</taxon>
        <taxon>Dikarya</taxon>
        <taxon>Ascomycota</taxon>
        <taxon>Saccharomycotina</taxon>
        <taxon>Saccharomycetes</taxon>
        <taxon>Phaffomycetales</taxon>
        <taxon>Wickerhamomycetaceae</taxon>
        <taxon>Wickerhamomyces</taxon>
    </lineage>
</organism>
<evidence type="ECO:0000313" key="5">
    <source>
        <dbReference type="EMBL" id="ODQ62386.1"/>
    </source>
</evidence>